<evidence type="ECO:0000313" key="1">
    <source>
        <dbReference type="WBParaSite" id="HNAJ_0000473301-mRNA-1"/>
    </source>
</evidence>
<name>A0A0R3TCE4_RODNA</name>
<dbReference type="WBParaSite" id="HNAJ_0000473301-mRNA-1">
    <property type="protein sequence ID" value="HNAJ_0000473301-mRNA-1"/>
    <property type="gene ID" value="HNAJ_0000473301"/>
</dbReference>
<organism evidence="1">
    <name type="scientific">Rodentolepis nana</name>
    <name type="common">Dwarf tapeworm</name>
    <name type="synonym">Hymenolepis nana</name>
    <dbReference type="NCBI Taxonomy" id="102285"/>
    <lineage>
        <taxon>Eukaryota</taxon>
        <taxon>Metazoa</taxon>
        <taxon>Spiralia</taxon>
        <taxon>Lophotrochozoa</taxon>
        <taxon>Platyhelminthes</taxon>
        <taxon>Cestoda</taxon>
        <taxon>Eucestoda</taxon>
        <taxon>Cyclophyllidea</taxon>
        <taxon>Hymenolepididae</taxon>
        <taxon>Rodentolepis</taxon>
    </lineage>
</organism>
<sequence>MCSEVRTCYDQLQIYTHPHTDKQTFISELSKSENCFLNCPGLPLSTRFASRDSRKAFSCLMVSSQNAGSISVMRSGVNGAFRLPPLDIHCRASLISVLNQAIELVDRFAQTSSCQVLDFSQNVNSRFCVIRKEANEGRS</sequence>
<reference evidence="1" key="1">
    <citation type="submission" date="2017-02" db="UniProtKB">
        <authorList>
            <consortium name="WormBaseParasite"/>
        </authorList>
    </citation>
    <scope>IDENTIFICATION</scope>
</reference>
<protein>
    <submittedName>
        <fullName evidence="1">Uncharacterized protein</fullName>
    </submittedName>
</protein>
<dbReference type="AlphaFoldDB" id="A0A0R3TCE4"/>
<accession>A0A0R3TCE4</accession>
<proteinExistence type="predicted"/>